<evidence type="ECO:0000313" key="2">
    <source>
        <dbReference type="Proteomes" id="UP000281028"/>
    </source>
</evidence>
<accession>A0A3S1DQM7</accession>
<dbReference type="AlphaFoldDB" id="A0A3S1DQM7"/>
<protein>
    <submittedName>
        <fullName evidence="1">Uncharacterized protein</fullName>
    </submittedName>
</protein>
<name>A0A3S1DQM7_9BACT</name>
<comment type="caution">
    <text evidence="1">The sequence shown here is derived from an EMBL/GenBank/DDBJ whole genome shotgun (WGS) entry which is preliminary data.</text>
</comment>
<evidence type="ECO:0000313" key="1">
    <source>
        <dbReference type="EMBL" id="NSL90934.1"/>
    </source>
</evidence>
<gene>
    <name evidence="1" type="ORF">ECE50_029185</name>
</gene>
<organism evidence="1 2">
    <name type="scientific">Chitinophaga solisilvae</name>
    <dbReference type="NCBI Taxonomy" id="1233460"/>
    <lineage>
        <taxon>Bacteria</taxon>
        <taxon>Pseudomonadati</taxon>
        <taxon>Bacteroidota</taxon>
        <taxon>Chitinophagia</taxon>
        <taxon>Chitinophagales</taxon>
        <taxon>Chitinophagaceae</taxon>
        <taxon>Chitinophaga</taxon>
    </lineage>
</organism>
<sequence>MKYPLFLLLFIWGCSTQPGKPTTEAHQHADHPHYKDGLFGNFTERNAPRDVIFALVNLDSAFEREFKLPKDPCQLDDNLDVVADSLFGFEEKRIEQMNQADKDKLITTIWRWLNNNQLLQAGEQLADTMPQVALLAQIPSVKHLIAKYLPHPEDPVSAFPPEQSCKLHYDLLHYLQQVSPEEQTAFYRQYFDMATRRDSVKKP</sequence>
<reference evidence="1" key="1">
    <citation type="submission" date="2020-05" db="EMBL/GenBank/DDBJ databases">
        <title>Chitinophaga laudate sp. nov., isolated from a tropical peat swamp.</title>
        <authorList>
            <person name="Goh C.B.S."/>
            <person name="Lee M.S."/>
            <person name="Parimannan S."/>
            <person name="Pasbakhsh P."/>
            <person name="Yule C.M."/>
            <person name="Rajandas H."/>
            <person name="Loke S."/>
            <person name="Croft L."/>
            <person name="Tan J.B.L."/>
        </authorList>
    </citation>
    <scope>NUCLEOTIDE SEQUENCE</scope>
    <source>
        <strain evidence="1">Mgbs1</strain>
    </source>
</reference>
<keyword evidence="2" id="KW-1185">Reference proteome</keyword>
<dbReference type="EMBL" id="RIAR02000001">
    <property type="protein sequence ID" value="NSL90934.1"/>
    <property type="molecule type" value="Genomic_DNA"/>
</dbReference>
<dbReference type="Proteomes" id="UP000281028">
    <property type="component" value="Unassembled WGS sequence"/>
</dbReference>
<proteinExistence type="predicted"/>
<dbReference type="RefSeq" id="WP_127037060.1">
    <property type="nucleotide sequence ID" value="NZ_JAABOK010000018.1"/>
</dbReference>